<evidence type="ECO:0008006" key="2">
    <source>
        <dbReference type="Google" id="ProtNLM"/>
    </source>
</evidence>
<evidence type="ECO:0000313" key="1">
    <source>
        <dbReference type="EMBL" id="KKK97985.1"/>
    </source>
</evidence>
<name>A0A0F9AI71_9ZZZZ</name>
<reference evidence="1" key="1">
    <citation type="journal article" date="2015" name="Nature">
        <title>Complex archaea that bridge the gap between prokaryotes and eukaryotes.</title>
        <authorList>
            <person name="Spang A."/>
            <person name="Saw J.H."/>
            <person name="Jorgensen S.L."/>
            <person name="Zaremba-Niedzwiedzka K."/>
            <person name="Martijn J."/>
            <person name="Lind A.E."/>
            <person name="van Eijk R."/>
            <person name="Schleper C."/>
            <person name="Guy L."/>
            <person name="Ettema T.J."/>
        </authorList>
    </citation>
    <scope>NUCLEOTIDE SEQUENCE</scope>
</reference>
<accession>A0A0F9AI71</accession>
<gene>
    <name evidence="1" type="ORF">LCGC14_2647270</name>
</gene>
<dbReference type="AlphaFoldDB" id="A0A0F9AI71"/>
<protein>
    <recommendedName>
        <fullName evidence="2">Phage major capsid protein</fullName>
    </recommendedName>
</protein>
<feature type="non-terminal residue" evidence="1">
    <location>
        <position position="1"/>
    </location>
</feature>
<proteinExistence type="predicted"/>
<organism evidence="1">
    <name type="scientific">marine sediment metagenome</name>
    <dbReference type="NCBI Taxonomy" id="412755"/>
    <lineage>
        <taxon>unclassified sequences</taxon>
        <taxon>metagenomes</taxon>
        <taxon>ecological metagenomes</taxon>
    </lineage>
</organism>
<comment type="caution">
    <text evidence="1">The sequence shown here is derived from an EMBL/GenBank/DDBJ whole genome shotgun (WGS) entry which is preliminary data.</text>
</comment>
<dbReference type="EMBL" id="LAZR01045812">
    <property type="protein sequence ID" value="KKK97985.1"/>
    <property type="molecule type" value="Genomic_DNA"/>
</dbReference>
<sequence>RWQIPIRFLHGRVELTAQSIKAAKSNRGSFIRTLKFELNGLVEDLADDRNRIMAGYGSGILALTTADPGSGTTWAVDAPGGVAGAVNGTRFLQPSMKFAAVAPGTTTIRDGTIYEVASITSDTGFESTAAADAAVIANDEICRASNAGGGAASAADLEPEGILSIADDGTFVATYHNLARGGSDNPILRSTVDDSVGAFSTDILYRRLFEARQRGRARISVFVTGDDTLLEYVKLTEGDRRYSDRSSRRNPDAGTAFATQSWDSPLTFGGIPFRADKDFAFGTLVGLDKRYLTRYVEVEGEWVDEDGAVLHRADNKDNFEARYRVWENFHTPKPNAHLRLGGITTTVPTFHVD</sequence>